<dbReference type="EMBL" id="FXAK01000007">
    <property type="protein sequence ID" value="SMF70895.1"/>
    <property type="molecule type" value="Genomic_DNA"/>
</dbReference>
<sequence length="415" mass="46267">MAKHFATLNGIKRAAIKLKRRTGVKHNEALNQIAREAGFTDYHAATVSYAAAPAAPGYAITIYEFWSNRSVGTRGNESRTFMLPKPLDDLVKPHQLLGYLGGTQISELGLVGYGHSHSQAQARAEICRMARTFQFMAATGLKPSRGGRCYPKGDQNYRPPGADHDQGWYDPATRSFLLTEEPYPGRHQRSAEERRVWAAKHGWKTVQSHWGSMYGHGTELYLTAKAGGIDLAEMARRLAALPAPFSEHDWPGEDEEETKAPLPPVEIIEMSPKLAAALKHQRDLDIMEAGPQAPELSGLYRGVDVSSRWDIGHELTRMREIVDAMPDYVRERVASIWCDSNAQADYWVKVAPGRWFDGIEYEVRDVVRIATSGFNGLLVEGDRHEKQFASEWAGDNYDSAEEASGEPVEVDVEDL</sequence>
<feature type="compositionally biased region" description="Acidic residues" evidence="1">
    <location>
        <begin position="398"/>
        <end position="415"/>
    </location>
</feature>
<gene>
    <name evidence="2" type="ORF">SAMN02982917_3956</name>
</gene>
<proteinExistence type="predicted"/>
<reference evidence="2 3" key="1">
    <citation type="submission" date="2017-04" db="EMBL/GenBank/DDBJ databases">
        <authorList>
            <person name="Afonso C.L."/>
            <person name="Miller P.J."/>
            <person name="Scott M.A."/>
            <person name="Spackman E."/>
            <person name="Goraichik I."/>
            <person name="Dimitrov K.M."/>
            <person name="Suarez D.L."/>
            <person name="Swayne D.E."/>
        </authorList>
    </citation>
    <scope>NUCLEOTIDE SEQUENCE [LARGE SCALE GENOMIC DNA]</scope>
    <source>
        <strain evidence="2 3">A2P</strain>
    </source>
</reference>
<dbReference type="Proteomes" id="UP000192936">
    <property type="component" value="Unassembled WGS sequence"/>
</dbReference>
<evidence type="ECO:0000256" key="1">
    <source>
        <dbReference type="SAM" id="MobiDB-lite"/>
    </source>
</evidence>
<dbReference type="AlphaFoldDB" id="A0A1X7GJX1"/>
<evidence type="ECO:0000313" key="2">
    <source>
        <dbReference type="EMBL" id="SMF70895.1"/>
    </source>
</evidence>
<feature type="region of interest" description="Disordered" evidence="1">
    <location>
        <begin position="394"/>
        <end position="415"/>
    </location>
</feature>
<accession>A0A1X7GJX1</accession>
<dbReference type="RefSeq" id="WP_143266739.1">
    <property type="nucleotide sequence ID" value="NZ_FXAK01000007.1"/>
</dbReference>
<evidence type="ECO:0000313" key="3">
    <source>
        <dbReference type="Proteomes" id="UP000192936"/>
    </source>
</evidence>
<name>A0A1X7GJX1_9PROT</name>
<dbReference type="OrthoDB" id="6059332at2"/>
<protein>
    <submittedName>
        <fullName evidence="2">Uncharacterized protein</fullName>
    </submittedName>
</protein>
<organism evidence="2 3">
    <name type="scientific">Azospirillum oryzae</name>
    <dbReference type="NCBI Taxonomy" id="286727"/>
    <lineage>
        <taxon>Bacteria</taxon>
        <taxon>Pseudomonadati</taxon>
        <taxon>Pseudomonadota</taxon>
        <taxon>Alphaproteobacteria</taxon>
        <taxon>Rhodospirillales</taxon>
        <taxon>Azospirillaceae</taxon>
        <taxon>Azospirillum</taxon>
    </lineage>
</organism>